<evidence type="ECO:0000313" key="2">
    <source>
        <dbReference type="EMBL" id="MEJ8476181.1"/>
    </source>
</evidence>
<dbReference type="CDD" id="cd04301">
    <property type="entry name" value="NAT_SF"/>
    <property type="match status" value="1"/>
</dbReference>
<protein>
    <submittedName>
        <fullName evidence="2">N-acetyltransferase</fullName>
        <ecNumber evidence="2">2.3.1.-</ecNumber>
    </submittedName>
</protein>
<dbReference type="SUPFAM" id="SSF55729">
    <property type="entry name" value="Acyl-CoA N-acyltransferases (Nat)"/>
    <property type="match status" value="1"/>
</dbReference>
<dbReference type="InterPro" id="IPR000182">
    <property type="entry name" value="GNAT_dom"/>
</dbReference>
<sequence>MDNIIDASTLTVRAFVSSDEADVKGLVTVAFGQEIEARLVYRLRHCGALVLELVAVSKDGQVVGHVAFSRVTPADVGPGQGLIICCLAPISVLPEFQRQGVGSAMIKAGLEALKGLGEDLVLVLGPPAYYPRFGFDPALARKVKAPYAGDAFMALALTDAGENDLPVEVGFATPFQEFE</sequence>
<evidence type="ECO:0000313" key="3">
    <source>
        <dbReference type="Proteomes" id="UP001385499"/>
    </source>
</evidence>
<dbReference type="Pfam" id="PF13508">
    <property type="entry name" value="Acetyltransf_7"/>
    <property type="match status" value="1"/>
</dbReference>
<proteinExistence type="predicted"/>
<dbReference type="GO" id="GO:0016746">
    <property type="term" value="F:acyltransferase activity"/>
    <property type="evidence" value="ECO:0007669"/>
    <property type="project" value="UniProtKB-KW"/>
</dbReference>
<dbReference type="Proteomes" id="UP001385499">
    <property type="component" value="Unassembled WGS sequence"/>
</dbReference>
<gene>
    <name evidence="2" type="ORF">V6575_18985</name>
</gene>
<feature type="domain" description="N-acetyltransferase" evidence="1">
    <location>
        <begin position="10"/>
        <end position="158"/>
    </location>
</feature>
<comment type="caution">
    <text evidence="2">The sequence shown here is derived from an EMBL/GenBank/DDBJ whole genome shotgun (WGS) entry which is preliminary data.</text>
</comment>
<accession>A0ABU8TPT0</accession>
<dbReference type="PROSITE" id="PS51186">
    <property type="entry name" value="GNAT"/>
    <property type="match status" value="1"/>
</dbReference>
<dbReference type="RefSeq" id="WP_340276580.1">
    <property type="nucleotide sequence ID" value="NZ_JBAKIA010000016.1"/>
</dbReference>
<dbReference type="EC" id="2.3.1.-" evidence="2"/>
<keyword evidence="2" id="KW-0808">Transferase</keyword>
<dbReference type="InterPro" id="IPR016181">
    <property type="entry name" value="Acyl_CoA_acyltransferase"/>
</dbReference>
<dbReference type="Gene3D" id="3.40.630.30">
    <property type="match status" value="1"/>
</dbReference>
<keyword evidence="2" id="KW-0012">Acyltransferase</keyword>
<organism evidence="2 3">
    <name type="scientific">Roseibium algae</name>
    <dbReference type="NCBI Taxonomy" id="3123038"/>
    <lineage>
        <taxon>Bacteria</taxon>
        <taxon>Pseudomonadati</taxon>
        <taxon>Pseudomonadota</taxon>
        <taxon>Alphaproteobacteria</taxon>
        <taxon>Hyphomicrobiales</taxon>
        <taxon>Stappiaceae</taxon>
        <taxon>Roseibium</taxon>
    </lineage>
</organism>
<dbReference type="EMBL" id="JBAKIA010000016">
    <property type="protein sequence ID" value="MEJ8476181.1"/>
    <property type="molecule type" value="Genomic_DNA"/>
</dbReference>
<evidence type="ECO:0000259" key="1">
    <source>
        <dbReference type="PROSITE" id="PS51186"/>
    </source>
</evidence>
<name>A0ABU8TPT0_9HYPH</name>
<reference evidence="2 3" key="1">
    <citation type="submission" date="2024-02" db="EMBL/GenBank/DDBJ databases">
        <title>Roseibium algae sp. nov., isolated from marine alga (Grateloupia sp.), showing potential in myo-inositol conversion.</title>
        <authorList>
            <person name="Wang Y."/>
        </authorList>
    </citation>
    <scope>NUCLEOTIDE SEQUENCE [LARGE SCALE GENOMIC DNA]</scope>
    <source>
        <strain evidence="2 3">H3510</strain>
    </source>
</reference>
<keyword evidence="3" id="KW-1185">Reference proteome</keyword>